<organism evidence="2">
    <name type="scientific">Bactrocera dorsalis</name>
    <name type="common">Oriental fruit fly</name>
    <name type="synonym">Dacus dorsalis</name>
    <dbReference type="NCBI Taxonomy" id="27457"/>
    <lineage>
        <taxon>Eukaryota</taxon>
        <taxon>Metazoa</taxon>
        <taxon>Ecdysozoa</taxon>
        <taxon>Arthropoda</taxon>
        <taxon>Hexapoda</taxon>
        <taxon>Insecta</taxon>
        <taxon>Pterygota</taxon>
        <taxon>Neoptera</taxon>
        <taxon>Endopterygota</taxon>
        <taxon>Diptera</taxon>
        <taxon>Brachycera</taxon>
        <taxon>Muscomorpha</taxon>
        <taxon>Tephritoidea</taxon>
        <taxon>Tephritidae</taxon>
        <taxon>Bactrocera</taxon>
        <taxon>Bactrocera</taxon>
    </lineage>
</organism>
<proteinExistence type="predicted"/>
<evidence type="ECO:0000256" key="1">
    <source>
        <dbReference type="SAM" id="MobiDB-lite"/>
    </source>
</evidence>
<dbReference type="AlphaFoldDB" id="A0A034VMJ4"/>
<feature type="non-terminal residue" evidence="2">
    <location>
        <position position="103"/>
    </location>
</feature>
<protein>
    <submittedName>
        <fullName evidence="2">Uncharacterized protein</fullName>
    </submittedName>
</protein>
<dbReference type="EMBL" id="GAKP01016219">
    <property type="protein sequence ID" value="JAC42733.1"/>
    <property type="molecule type" value="Transcribed_RNA"/>
</dbReference>
<evidence type="ECO:0000313" key="2">
    <source>
        <dbReference type="EMBL" id="JAC42733.1"/>
    </source>
</evidence>
<accession>A0A034VMJ4</accession>
<sequence length="103" mass="11476">MRHASLSFQQLSASTMALAGEIRTTHTSSSATLHRLTGATTRRIRSFRLFTEFRKPVHPLHGTSNANSNTALTEQHAEQTHTKNARTKLCSFSRPLLWLAACD</sequence>
<feature type="region of interest" description="Disordered" evidence="1">
    <location>
        <begin position="58"/>
        <end position="84"/>
    </location>
</feature>
<reference evidence="2" key="1">
    <citation type="journal article" date="2014" name="BMC Genomics">
        <title>Characterizing the developmental transcriptome of the oriental fruit fly, Bactrocera dorsalis (Diptera: Tephritidae) through comparative genomic analysis with Drosophila melanogaster utilizing modENCODE datasets.</title>
        <authorList>
            <person name="Geib S.M."/>
            <person name="Calla B."/>
            <person name="Hall B."/>
            <person name="Hou S."/>
            <person name="Manoukis N.C."/>
        </authorList>
    </citation>
    <scope>NUCLEOTIDE SEQUENCE</scope>
    <source>
        <strain evidence="2">Punador</strain>
    </source>
</reference>
<feature type="compositionally biased region" description="Polar residues" evidence="1">
    <location>
        <begin position="62"/>
        <end position="73"/>
    </location>
</feature>
<name>A0A034VMJ4_BACDO</name>